<name>A0A7R9DGY7_TIMPO</name>
<evidence type="ECO:0000313" key="1">
    <source>
        <dbReference type="EMBL" id="CAD7414551.1"/>
    </source>
</evidence>
<accession>A0A7R9DGY7</accession>
<dbReference type="EMBL" id="OD008031">
    <property type="protein sequence ID" value="CAD7414551.1"/>
    <property type="molecule type" value="Genomic_DNA"/>
</dbReference>
<gene>
    <name evidence="1" type="ORF">TPSB3V08_LOCUS9746</name>
</gene>
<reference evidence="1" key="1">
    <citation type="submission" date="2020-11" db="EMBL/GenBank/DDBJ databases">
        <authorList>
            <person name="Tran Van P."/>
        </authorList>
    </citation>
    <scope>NUCLEOTIDE SEQUENCE</scope>
</reference>
<protein>
    <submittedName>
        <fullName evidence="1">Uncharacterized protein</fullName>
    </submittedName>
</protein>
<dbReference type="AlphaFoldDB" id="A0A7R9DGY7"/>
<sequence length="26" mass="3004">METYTKLHKLGQLHILLTSYKVSDIA</sequence>
<organism evidence="1">
    <name type="scientific">Timema poppense</name>
    <name type="common">Walking stick</name>
    <dbReference type="NCBI Taxonomy" id="170557"/>
    <lineage>
        <taxon>Eukaryota</taxon>
        <taxon>Metazoa</taxon>
        <taxon>Ecdysozoa</taxon>
        <taxon>Arthropoda</taxon>
        <taxon>Hexapoda</taxon>
        <taxon>Insecta</taxon>
        <taxon>Pterygota</taxon>
        <taxon>Neoptera</taxon>
        <taxon>Polyneoptera</taxon>
        <taxon>Phasmatodea</taxon>
        <taxon>Timematodea</taxon>
        <taxon>Timematoidea</taxon>
        <taxon>Timematidae</taxon>
        <taxon>Timema</taxon>
    </lineage>
</organism>
<proteinExistence type="predicted"/>